<keyword evidence="17" id="KW-1133">Transmembrane helix</keyword>
<feature type="compositionally biased region" description="Basic and acidic residues" evidence="16">
    <location>
        <begin position="2192"/>
        <end position="2201"/>
    </location>
</feature>
<evidence type="ECO:0000256" key="11">
    <source>
        <dbReference type="ARBA" id="ARBA00048552"/>
    </source>
</evidence>
<dbReference type="CDD" id="cd01435">
    <property type="entry name" value="RNAP_I_RPA1_N"/>
    <property type="match status" value="1"/>
</dbReference>
<organism evidence="20 21">
    <name type="scientific">Wallemia hederae</name>
    <dbReference type="NCBI Taxonomy" id="1540922"/>
    <lineage>
        <taxon>Eukaryota</taxon>
        <taxon>Fungi</taxon>
        <taxon>Dikarya</taxon>
        <taxon>Basidiomycota</taxon>
        <taxon>Wallemiomycotina</taxon>
        <taxon>Wallemiomycetes</taxon>
        <taxon>Wallemiales</taxon>
        <taxon>Wallemiaceae</taxon>
        <taxon>Wallemia</taxon>
    </lineage>
</organism>
<dbReference type="Pfam" id="PF04983">
    <property type="entry name" value="RNA_pol_Rpb1_3"/>
    <property type="match status" value="1"/>
</dbReference>
<keyword evidence="10" id="KW-0539">Nucleus</keyword>
<comment type="catalytic activity">
    <reaction evidence="11 14">
        <text>RNA(n) + a ribonucleoside 5'-triphosphate = RNA(n+1) + diphosphate</text>
        <dbReference type="Rhea" id="RHEA:21248"/>
        <dbReference type="Rhea" id="RHEA-COMP:14527"/>
        <dbReference type="Rhea" id="RHEA-COMP:17342"/>
        <dbReference type="ChEBI" id="CHEBI:33019"/>
        <dbReference type="ChEBI" id="CHEBI:61557"/>
        <dbReference type="ChEBI" id="CHEBI:140395"/>
        <dbReference type="EC" id="2.7.7.6"/>
    </reaction>
</comment>
<accession>A0A4V6TMH0</accession>
<dbReference type="InterPro" id="IPR012919">
    <property type="entry name" value="SUN_dom"/>
</dbReference>
<dbReference type="Gene3D" id="1.10.274.100">
    <property type="entry name" value="RNA polymerase Rpb1, domain 3"/>
    <property type="match status" value="1"/>
</dbReference>
<dbReference type="InterPro" id="IPR038765">
    <property type="entry name" value="Papain-like_cys_pep_sf"/>
</dbReference>
<dbReference type="Gene3D" id="1.10.132.30">
    <property type="match status" value="1"/>
</dbReference>
<evidence type="ECO:0000259" key="18">
    <source>
        <dbReference type="PROSITE" id="PS50203"/>
    </source>
</evidence>
<dbReference type="PROSITE" id="PS50203">
    <property type="entry name" value="CALPAIN_CAT"/>
    <property type="match status" value="1"/>
</dbReference>
<evidence type="ECO:0000313" key="20">
    <source>
        <dbReference type="EMBL" id="TIA92903.1"/>
    </source>
</evidence>
<keyword evidence="5 14" id="KW-0548">Nucleotidyltransferase</keyword>
<feature type="transmembrane region" description="Helical" evidence="17">
    <location>
        <begin position="2966"/>
        <end position="2985"/>
    </location>
</feature>
<feature type="compositionally biased region" description="Polar residues" evidence="16">
    <location>
        <begin position="3001"/>
        <end position="3010"/>
    </location>
</feature>
<dbReference type="FunFam" id="1.10.274.100:FF:000006">
    <property type="entry name" value="DNA-directed RNA polymerase subunit"/>
    <property type="match status" value="1"/>
</dbReference>
<keyword evidence="6" id="KW-0479">Metal-binding</keyword>
<evidence type="ECO:0000256" key="13">
    <source>
        <dbReference type="PROSITE-ProRule" id="PRU00239"/>
    </source>
</evidence>
<feature type="compositionally biased region" description="Acidic residues" evidence="16">
    <location>
        <begin position="2248"/>
        <end position="2257"/>
    </location>
</feature>
<dbReference type="InterPro" id="IPR038120">
    <property type="entry name" value="Rpb1_funnel_sf"/>
</dbReference>
<dbReference type="GO" id="GO:0003899">
    <property type="term" value="F:DNA-directed RNA polymerase activity"/>
    <property type="evidence" value="ECO:0007669"/>
    <property type="project" value="UniProtKB-EC"/>
</dbReference>
<keyword evidence="17" id="KW-0472">Membrane</keyword>
<dbReference type="GO" id="GO:0046872">
    <property type="term" value="F:metal ion binding"/>
    <property type="evidence" value="ECO:0007669"/>
    <property type="project" value="UniProtKB-KW"/>
</dbReference>
<keyword evidence="7" id="KW-0862">Zinc</keyword>
<dbReference type="FunFam" id="4.10.860.120:FF:000006">
    <property type="entry name" value="DNA-directed RNA polymerase subunit"/>
    <property type="match status" value="1"/>
</dbReference>
<dbReference type="Pfam" id="PF00648">
    <property type="entry name" value="Peptidase_C2"/>
    <property type="match status" value="1"/>
</dbReference>
<dbReference type="InterPro" id="IPR045867">
    <property type="entry name" value="DNA-dir_RpoC_beta_prime"/>
</dbReference>
<feature type="compositionally biased region" description="Pro residues" evidence="16">
    <location>
        <begin position="2823"/>
        <end position="2841"/>
    </location>
</feature>
<dbReference type="PANTHER" id="PTHR19376">
    <property type="entry name" value="DNA-DIRECTED RNA POLYMERASE"/>
    <property type="match status" value="1"/>
</dbReference>
<dbReference type="PRINTS" id="PR00704">
    <property type="entry name" value="CALPAIN"/>
</dbReference>
<evidence type="ECO:0000256" key="6">
    <source>
        <dbReference type="ARBA" id="ARBA00022723"/>
    </source>
</evidence>
<dbReference type="Gene3D" id="1.20.58.80">
    <property type="entry name" value="Phosphotransferase system, lactose/cellobiose-type IIA subunit"/>
    <property type="match status" value="1"/>
</dbReference>
<dbReference type="InterPro" id="IPR006592">
    <property type="entry name" value="RNA_pol_N"/>
</dbReference>
<feature type="region of interest" description="Disordered" evidence="16">
    <location>
        <begin position="1025"/>
        <end position="1071"/>
    </location>
</feature>
<dbReference type="InterPro" id="IPR001300">
    <property type="entry name" value="Peptidase_C2_calpain_cat"/>
</dbReference>
<dbReference type="EC" id="2.7.7.6" evidence="14"/>
<evidence type="ECO:0000256" key="17">
    <source>
        <dbReference type="SAM" id="Phobius"/>
    </source>
</evidence>
<dbReference type="CDD" id="cd02735">
    <property type="entry name" value="RNAP_I_Rpa1_C"/>
    <property type="match status" value="1"/>
</dbReference>
<dbReference type="FunFam" id="3.30.1490.180:FF:000003">
    <property type="entry name" value="DNA-directed RNA polymerase subunit"/>
    <property type="match status" value="1"/>
</dbReference>
<feature type="coiled-coil region" evidence="15">
    <location>
        <begin position="2930"/>
        <end position="2957"/>
    </location>
</feature>
<dbReference type="SUPFAM" id="SSF64484">
    <property type="entry name" value="beta and beta-prime subunits of DNA dependent RNA-polymerase"/>
    <property type="match status" value="1"/>
</dbReference>
<evidence type="ECO:0000313" key="21">
    <source>
        <dbReference type="Proteomes" id="UP000310189"/>
    </source>
</evidence>
<dbReference type="InterPro" id="IPR007080">
    <property type="entry name" value="RNA_pol_Rpb1_1"/>
</dbReference>
<feature type="region of interest" description="Disordered" evidence="16">
    <location>
        <begin position="2821"/>
        <end position="2877"/>
    </location>
</feature>
<dbReference type="PROSITE" id="PS51469">
    <property type="entry name" value="SUN"/>
    <property type="match status" value="1"/>
</dbReference>
<dbReference type="GO" id="GO:0006351">
    <property type="term" value="P:DNA-templated transcription"/>
    <property type="evidence" value="ECO:0007669"/>
    <property type="project" value="InterPro"/>
</dbReference>
<dbReference type="InterPro" id="IPR008979">
    <property type="entry name" value="Galactose-bd-like_sf"/>
</dbReference>
<dbReference type="SMART" id="SM00230">
    <property type="entry name" value="CysPc"/>
    <property type="match status" value="1"/>
</dbReference>
<dbReference type="Proteomes" id="UP000310189">
    <property type="component" value="Unassembled WGS sequence"/>
</dbReference>
<feature type="domain" description="SUN" evidence="19">
    <location>
        <begin position="2588"/>
        <end position="2755"/>
    </location>
</feature>
<dbReference type="Gene3D" id="1.10.357.120">
    <property type="match status" value="1"/>
</dbReference>
<gene>
    <name evidence="20" type="ORF">E3P99_00392</name>
</gene>
<dbReference type="Gene3D" id="2.60.120.260">
    <property type="entry name" value="Galactose-binding domain-like"/>
    <property type="match status" value="1"/>
</dbReference>
<evidence type="ECO:0000256" key="3">
    <source>
        <dbReference type="ARBA" id="ARBA00022478"/>
    </source>
</evidence>
<dbReference type="Gene3D" id="1.10.150.390">
    <property type="match status" value="1"/>
</dbReference>
<evidence type="ECO:0000259" key="19">
    <source>
        <dbReference type="PROSITE" id="PS51469"/>
    </source>
</evidence>
<dbReference type="InterPro" id="IPR044893">
    <property type="entry name" value="RNA_pol_Rpb1_clamp_domain"/>
</dbReference>
<reference evidence="20 21" key="1">
    <citation type="submission" date="2019-03" db="EMBL/GenBank/DDBJ databases">
        <title>Sequencing 23 genomes of Wallemia ichthyophaga.</title>
        <authorList>
            <person name="Gostincar C."/>
        </authorList>
    </citation>
    <scope>NUCLEOTIDE SEQUENCE [LARGE SCALE GENOMIC DNA]</scope>
    <source>
        <strain evidence="20 21">EXF-5753</strain>
    </source>
</reference>
<dbReference type="InterPro" id="IPR000722">
    <property type="entry name" value="RNA_pol_asu"/>
</dbReference>
<feature type="compositionally biased region" description="Basic and acidic residues" evidence="16">
    <location>
        <begin position="2209"/>
        <end position="2220"/>
    </location>
</feature>
<feature type="compositionally biased region" description="Low complexity" evidence="16">
    <location>
        <begin position="2857"/>
        <end position="2873"/>
    </location>
</feature>
<dbReference type="InterPro" id="IPR007066">
    <property type="entry name" value="RNA_pol_Rpb1_3"/>
</dbReference>
<protein>
    <recommendedName>
        <fullName evidence="14">DNA-directed RNA polymerase subunit</fullName>
        <ecNumber evidence="14">2.7.7.6</ecNumber>
    </recommendedName>
</protein>
<dbReference type="Gene3D" id="2.60.120.380">
    <property type="match status" value="1"/>
</dbReference>
<dbReference type="FunFam" id="2.40.40.20:FF:000019">
    <property type="entry name" value="DNA-directed RNA polymerase II subunit RPB1"/>
    <property type="match status" value="1"/>
</dbReference>
<feature type="active site" evidence="12">
    <location>
        <position position="316"/>
    </location>
</feature>
<evidence type="ECO:0000256" key="10">
    <source>
        <dbReference type="ARBA" id="ARBA00023242"/>
    </source>
</evidence>
<evidence type="ECO:0000256" key="5">
    <source>
        <dbReference type="ARBA" id="ARBA00022695"/>
    </source>
</evidence>
<keyword evidence="3 14" id="KW-0240">DNA-directed RNA polymerase</keyword>
<keyword evidence="8" id="KW-0460">Magnesium</keyword>
<comment type="similarity">
    <text evidence="2 14">Belongs to the RNA polymerase beta' chain family.</text>
</comment>
<dbReference type="GO" id="GO:0003677">
    <property type="term" value="F:DNA binding"/>
    <property type="evidence" value="ECO:0007669"/>
    <property type="project" value="InterPro"/>
</dbReference>
<keyword evidence="15" id="KW-0175">Coiled coil</keyword>
<feature type="domain" description="Calpain catalytic" evidence="18">
    <location>
        <begin position="136"/>
        <end position="364"/>
    </location>
</feature>
<keyword evidence="9 14" id="KW-0804">Transcription</keyword>
<feature type="compositionally biased region" description="Basic and acidic residues" evidence="16">
    <location>
        <begin position="2236"/>
        <end position="2247"/>
    </location>
</feature>
<comment type="function">
    <text evidence="14">DNA-dependent RNA polymerase catalyzes the transcription of DNA into RNA using the four ribonucleoside triphosphates as substrates.</text>
</comment>
<sequence length="3058" mass="342074">MSAEADKLFSDAISIERAGDYDAAFKAYLAVAHKYLAARRDTTTQSEIDEINKKYQRVLDRAQKTKSLRNPGLSIDQDLLLRASSTINGRVYPLWTANQRKTIPHSSPSLSNAQKMRSATYKRPRNYIMHTAQEASEVVQNVIDDCSVVASLSACNAHNKRFGTCLALNAIHPQTSNGQPTLSDNGVYDIRFFFNGAWRRLTINDDLPTTPDSQILSATTTSTTTEIWPALLEKAIMTLWGTYEFSGSNSSTDLQMLTGWIPEQVHFHDPHFKQESVWQMILNGWSNGTCLITLGSKQSREAIPADFFERGFIENHAYAVRHLKEKAGRRSLTVVDQWDKHCRAICLDWEYVTNHFDAAYLSWDPDIFACSDSTTFAIEGSVSRGVNVGQHHPLERCPQFVVNVDSEDWSHVWILLTRHVKNNHLSTVYSALHTSRHVVETGTHSASHSNSINELVKQSAKRDVDIGVVVSQLVDDAEGSHGSYSYTLTAYSTKPVKIVEASKSYAYSQKVSGTWSLRTAGGHCLSRAFGINPHYTLRIHPARNAQTQLRLVLEAEKDIPVNVKLLWGSEERVFDLKVVDVLGDSGVYTHKLAVLECDNIAARKYTVVVSTFESNQLSAYTLYADCTAPLTLHPLPQEGSGMFTTRDVKGMLDGEVTYAFKIPRQSQVRFRVEREVLSVPMRMRVRNLEKGIIEHEEQSLNTSNLILNASVDPGDYAVVLDTLNHSATSVPYRLKMWTQINGVEIVDVMDIAHPISSKPKSVSFGFLTTDEIKKISVKQIVNPNLLDNTGRPTSGGLYDPALGPSDRGDVCATCGLTSYACPGHFGHIELPTVNYHPLFFTHCFNLLRGVCLYCHKFKLDPAAVARYVAKLALLDYGLIDEAEQVDLIKRGVNDAEDEESGTKLSKKAQKALEKEKELEAYQTRVTSWVKFNISKAQQSGKTRDEYKSGLVYQTRKRLFHQLFKQMYRKKCDNCGAYAHAFRKEGSIKIIEYSLTSKQEAHHSALGLARPDVLKEQAAVDKNAREALKKQSAVQNGDDKSSDESSDSDGEDTQSNNGDVTMNNNDNDNDANMDEEEDIAAIKANNKANAAALKRTERVVPASEVQSHLHRLFQNEKALVSMIFSRHGPFPTNEAMADIFFMSAIPVPPTRFRPAARMGDALMEHPQNELLGAVLQTSLRIRDYNNEMSALNDKEYAQTMANNSSLGADGVKIIRDRTYQRLLEELITLQHGVNSFIDSSKNPARLPQGREPTPGVKQVLEKKEGLFRKHMMGKRVNYAARSVISPDVNIETSEIGVPPVFAQTLTYPEPVTAFNVSYLRKLVINGPKNYPGASMIQYEDGRMESLEKKTQEQRTAIANQLLTPSNRPDNQNKMTTRTPSINKKVFRHLRDGDVLLLNRQPTLHKPSMMAHKAKVLHGERTIRMHYANCKSYNADFDGDEMNMHFAQSAIAKAEMMFIANNDNQYLVPTSGKPLRGLIQDHVVAGSWMTMKSTFFSREEYQQLLYGALRPENEYTGGGRVHLLPPAIWKPKPLWTGKQIISTVLKNITPNNARGLNLESDSKVKAEYLPAWGSNENKVIIVDGVVCSGIIDSSQFGTSSYGLVHSVFELYGSDIAGKLLSILSRLFTKYLQHRGFTCRMDDLILTDEGNKDRDNILKSTKGYGFEAAIDSIGLTKEQSEGPEGKRNVLMRLEEVLRDDDKLAMLDQASTSKNEQIKSQILKKTLPNGLWRHFPSNHFQAMVLTGSKGSAVNASQISCLLGQQSLEGRRVPVMVSGKTLPCFKAFETDMRAGGFVAQRFLTGIRPQEYYFHCMAGREGLIDTAVKTARSGYLQRCLIKHLEGIKVHYDHTVRDSDNSVIQFQYGEDALDVTKQVYLNKYKFAVNNYDSMMRKYNPKALIGKVDEEAAEAHMKKALKKPYKYAPALSEFSPSVYLGSTSEKFAQALDDYAENNPDGLLVPQSSKKNKVSDADIEALTKKLKQQGGAIAKPKQFKNLLKTIYARSLVEPGEAVGLLASQGVGEPSTQMTLNTFHFAGHGAANVTLGIPRLREIVMTASAQIKTPVMKLPVYEHITEDEMKVFCKNLNKLTLAECVDDVKVVESLSSKTPENGFSRRKTYSVHLKLYDPKEYSKEYNVEPIDICFAIKRFSAILDKEITVELRKVTREQTGSAANIGRGQKLRERPGENENDEDEDAPVKETNKGDDDVDEGDAESRKRAEKTKEIASYSDEGESDSDEEENKKDNEEHTGDSDNESDMQDDDERHRKHSKQLGEKLSQLEDKIVQSSHYMTNLECDREGAFVDFQLEFSSKALKMLLVGIIEKACRKTVVHEVPGISRAILLDKEKNKDGSTKKQRSIQTEGANLMGIRGFGQDFIDLNQLYSNDIDAIRRTYGVEAARASIINEVAGIFQVYGIGVDFRHLALLADYMTYDGGYKPFNRTGLSGSPSPLLRASFETTASIIAEAALYGDFDDMKSPASSIVMGSVPEVGTEVLYYDKIRLYGFVRDLLSHDHGPMNLNWIFFVPRALATLLSADNATITTCQKPEFCVANDTIYDIADVADGVQERVEAEIARDVASNEAEDSLEIEVLSNFDLGPTSTPPAPLPIPSSPLKDRFNHASADCAAVILQSTPNSSGASSILSEKKDRYMLTPCDASKRWVITELCNEIRIDTIVLANYEFFSGAFKKFRVSVSRSWPVSDEGWLNVGEFRAKNVRGVQTFQLPRPTPDFYRYLRIDFLDHYGNEYYCPLSLLRAYGVDQMEAFRLEEDVESTNNAKDDTPAVVQDDFEDLHKFLESSQFQDDMYVSPEEIEAFERTLYQEDLYSPAYPAPQAPATPPQPAQPAQPPKNGNDTEFGEFEPIRSSTVQQQQPQRTPSQVNAGESIYRTINKRLAALEAQSQMLSRALKDSRLAQRGLSGKVEALALRNEMRMAETMKVLERSHKETQDERDRLKSEVSYLTSEVMVGKRLSIAQIVILLAVVCIGIITRGSSTTIRPLKRRFRRDTSQATPMQKSASLPPDEYPPNSARSRAASIQGLKLQLDDEDNTPEQFNANLPAFVHQKS</sequence>
<name>A0A4V6TMH0_9BASI</name>
<dbReference type="InterPro" id="IPR042102">
    <property type="entry name" value="RNA_pol_Rpb1_3_sf"/>
</dbReference>
<dbReference type="GO" id="GO:0005736">
    <property type="term" value="C:RNA polymerase I complex"/>
    <property type="evidence" value="ECO:0007669"/>
    <property type="project" value="TreeGrafter"/>
</dbReference>
<dbReference type="SUPFAM" id="SSF49785">
    <property type="entry name" value="Galactose-binding domain-like"/>
    <property type="match status" value="1"/>
</dbReference>
<dbReference type="Pfam" id="PF04997">
    <property type="entry name" value="RNA_pol_Rpb1_1"/>
    <property type="match status" value="1"/>
</dbReference>
<keyword evidence="21" id="KW-1185">Reference proteome</keyword>
<dbReference type="SUPFAM" id="SSF49758">
    <property type="entry name" value="Calpain large subunit, middle domain (domain III)"/>
    <property type="match status" value="1"/>
</dbReference>
<keyword evidence="17" id="KW-0812">Transmembrane</keyword>
<dbReference type="GO" id="GO:0004198">
    <property type="term" value="F:calcium-dependent cysteine-type endopeptidase activity"/>
    <property type="evidence" value="ECO:0007669"/>
    <property type="project" value="InterPro"/>
</dbReference>
<dbReference type="SMART" id="SM00663">
    <property type="entry name" value="RPOLA_N"/>
    <property type="match status" value="1"/>
</dbReference>
<evidence type="ECO:0000256" key="16">
    <source>
        <dbReference type="SAM" id="MobiDB-lite"/>
    </source>
</evidence>
<dbReference type="Gene3D" id="4.10.860.120">
    <property type="entry name" value="RNA polymerase II, clamp domain"/>
    <property type="match status" value="1"/>
</dbReference>
<evidence type="ECO:0000256" key="8">
    <source>
        <dbReference type="ARBA" id="ARBA00022842"/>
    </source>
</evidence>
<dbReference type="Gene3D" id="3.30.70.2850">
    <property type="match status" value="1"/>
</dbReference>
<feature type="active site" evidence="12">
    <location>
        <position position="146"/>
    </location>
</feature>
<evidence type="ECO:0000256" key="14">
    <source>
        <dbReference type="RuleBase" id="RU004279"/>
    </source>
</evidence>
<dbReference type="InterPro" id="IPR047107">
    <property type="entry name" value="DNA-dir_RNA_pol1_lsu_C"/>
</dbReference>
<dbReference type="InterPro" id="IPR007083">
    <property type="entry name" value="RNA_pol_Rpb1_4"/>
</dbReference>
<evidence type="ECO:0000256" key="2">
    <source>
        <dbReference type="ARBA" id="ARBA00006460"/>
    </source>
</evidence>
<evidence type="ECO:0000256" key="12">
    <source>
        <dbReference type="PIRSR" id="PIRSR622684-1"/>
    </source>
</evidence>
<evidence type="ECO:0000256" key="1">
    <source>
        <dbReference type="ARBA" id="ARBA00004123"/>
    </source>
</evidence>
<dbReference type="InterPro" id="IPR007081">
    <property type="entry name" value="RNA_pol_Rpb1_5"/>
</dbReference>
<evidence type="ECO:0000256" key="7">
    <source>
        <dbReference type="ARBA" id="ARBA00022833"/>
    </source>
</evidence>
<evidence type="ECO:0000256" key="4">
    <source>
        <dbReference type="ARBA" id="ARBA00022679"/>
    </source>
</evidence>
<dbReference type="SUPFAM" id="SSF116846">
    <property type="entry name" value="MIT domain"/>
    <property type="match status" value="1"/>
</dbReference>
<feature type="region of interest" description="Disordered" evidence="16">
    <location>
        <begin position="2997"/>
        <end position="3058"/>
    </location>
</feature>
<dbReference type="Pfam" id="PF07738">
    <property type="entry name" value="Sad1_UNC"/>
    <property type="match status" value="1"/>
</dbReference>
<dbReference type="SUPFAM" id="SSF54001">
    <property type="entry name" value="Cysteine proteinases"/>
    <property type="match status" value="1"/>
</dbReference>
<dbReference type="Gene3D" id="3.30.1490.180">
    <property type="entry name" value="RNA polymerase ii"/>
    <property type="match status" value="1"/>
</dbReference>
<dbReference type="InterPro" id="IPR015699">
    <property type="entry name" value="DNA-dir_RNA_pol1_lsu_N"/>
</dbReference>
<dbReference type="EMBL" id="SPNW01000004">
    <property type="protein sequence ID" value="TIA92903.1"/>
    <property type="molecule type" value="Genomic_DNA"/>
</dbReference>
<dbReference type="InterPro" id="IPR036181">
    <property type="entry name" value="MIT_dom_sf"/>
</dbReference>
<dbReference type="GO" id="GO:0006508">
    <property type="term" value="P:proteolysis"/>
    <property type="evidence" value="ECO:0007669"/>
    <property type="project" value="InterPro"/>
</dbReference>
<evidence type="ECO:0000256" key="9">
    <source>
        <dbReference type="ARBA" id="ARBA00023163"/>
    </source>
</evidence>
<dbReference type="OrthoDB" id="270392at2759"/>
<dbReference type="Pfam" id="PF00623">
    <property type="entry name" value="RNA_pol_Rpb1_2"/>
    <property type="match status" value="1"/>
</dbReference>
<evidence type="ECO:0000256" key="15">
    <source>
        <dbReference type="SAM" id="Coils"/>
    </source>
</evidence>
<dbReference type="InterPro" id="IPR036213">
    <property type="entry name" value="Calpain_III_sf"/>
</dbReference>
<dbReference type="InterPro" id="IPR022684">
    <property type="entry name" value="Calpain_cysteine_protease"/>
</dbReference>
<dbReference type="Pfam" id="PF05000">
    <property type="entry name" value="RNA_pol_Rpb1_4"/>
    <property type="match status" value="1"/>
</dbReference>
<dbReference type="Pfam" id="PF04998">
    <property type="entry name" value="RNA_pol_Rpb1_5"/>
    <property type="match status" value="1"/>
</dbReference>
<comment type="subcellular location">
    <subcellularLocation>
        <location evidence="1">Nucleus</location>
    </subcellularLocation>
</comment>
<feature type="compositionally biased region" description="Acidic residues" evidence="16">
    <location>
        <begin position="2226"/>
        <end position="2235"/>
    </location>
</feature>
<dbReference type="PANTHER" id="PTHR19376:SF11">
    <property type="entry name" value="DNA-DIRECTED RNA POLYMERASE I SUBUNIT RPA1"/>
    <property type="match status" value="1"/>
</dbReference>
<dbReference type="Gene3D" id="2.40.40.20">
    <property type="match status" value="1"/>
</dbReference>
<comment type="caution">
    <text evidence="20">The sequence shown here is derived from an EMBL/GenBank/DDBJ whole genome shotgun (WGS) entry which is preliminary data.</text>
</comment>
<comment type="caution">
    <text evidence="13">Lacks conserved residue(s) required for the propagation of feature annotation.</text>
</comment>
<feature type="region of interest" description="Disordered" evidence="16">
    <location>
        <begin position="2165"/>
        <end position="2269"/>
    </location>
</feature>
<keyword evidence="4 14" id="KW-0808">Transferase</keyword>
<proteinExistence type="inferred from homology"/>